<dbReference type="EMBL" id="KN833008">
    <property type="protein sequence ID" value="KIM79652.1"/>
    <property type="molecule type" value="Genomic_DNA"/>
</dbReference>
<evidence type="ECO:0000313" key="2">
    <source>
        <dbReference type="Proteomes" id="UP000054166"/>
    </source>
</evidence>
<evidence type="ECO:0000313" key="1">
    <source>
        <dbReference type="EMBL" id="KIM79652.1"/>
    </source>
</evidence>
<dbReference type="InParanoid" id="A0A0C3BQU1"/>
<dbReference type="Proteomes" id="UP000054166">
    <property type="component" value="Unassembled WGS sequence"/>
</dbReference>
<reference evidence="2" key="2">
    <citation type="submission" date="2015-01" db="EMBL/GenBank/DDBJ databases">
        <title>Evolutionary Origins and Diversification of the Mycorrhizal Mutualists.</title>
        <authorList>
            <consortium name="DOE Joint Genome Institute"/>
            <consortium name="Mycorrhizal Genomics Consortium"/>
            <person name="Kohler A."/>
            <person name="Kuo A."/>
            <person name="Nagy L.G."/>
            <person name="Floudas D."/>
            <person name="Copeland A."/>
            <person name="Barry K.W."/>
            <person name="Cichocki N."/>
            <person name="Veneault-Fourrey C."/>
            <person name="LaButti K."/>
            <person name="Lindquist E.A."/>
            <person name="Lipzen A."/>
            <person name="Lundell T."/>
            <person name="Morin E."/>
            <person name="Murat C."/>
            <person name="Riley R."/>
            <person name="Ohm R."/>
            <person name="Sun H."/>
            <person name="Tunlid A."/>
            <person name="Henrissat B."/>
            <person name="Grigoriev I.V."/>
            <person name="Hibbett D.S."/>
            <person name="Martin F."/>
        </authorList>
    </citation>
    <scope>NUCLEOTIDE SEQUENCE [LARGE SCALE GENOMIC DNA]</scope>
    <source>
        <strain evidence="2">F 1598</strain>
    </source>
</reference>
<proteinExistence type="predicted"/>
<accession>A0A0C3BQU1</accession>
<protein>
    <submittedName>
        <fullName evidence="1">Uncharacterized protein</fullName>
    </submittedName>
</protein>
<dbReference type="HOGENOM" id="CLU_1949637_0_0_1"/>
<reference evidence="1 2" key="1">
    <citation type="submission" date="2014-04" db="EMBL/GenBank/DDBJ databases">
        <authorList>
            <consortium name="DOE Joint Genome Institute"/>
            <person name="Kuo A."/>
            <person name="Tarkka M."/>
            <person name="Buscot F."/>
            <person name="Kohler A."/>
            <person name="Nagy L.G."/>
            <person name="Floudas D."/>
            <person name="Copeland A."/>
            <person name="Barry K.W."/>
            <person name="Cichocki N."/>
            <person name="Veneault-Fourrey C."/>
            <person name="LaButti K."/>
            <person name="Lindquist E.A."/>
            <person name="Lipzen A."/>
            <person name="Lundell T."/>
            <person name="Morin E."/>
            <person name="Murat C."/>
            <person name="Sun H."/>
            <person name="Tunlid A."/>
            <person name="Henrissat B."/>
            <person name="Grigoriev I.V."/>
            <person name="Hibbett D.S."/>
            <person name="Martin F."/>
            <person name="Nordberg H.P."/>
            <person name="Cantor M.N."/>
            <person name="Hua S.X."/>
        </authorList>
    </citation>
    <scope>NUCLEOTIDE SEQUENCE [LARGE SCALE GENOMIC DNA]</scope>
    <source>
        <strain evidence="1 2">F 1598</strain>
    </source>
</reference>
<organism evidence="1 2">
    <name type="scientific">Piloderma croceum (strain F 1598)</name>
    <dbReference type="NCBI Taxonomy" id="765440"/>
    <lineage>
        <taxon>Eukaryota</taxon>
        <taxon>Fungi</taxon>
        <taxon>Dikarya</taxon>
        <taxon>Basidiomycota</taxon>
        <taxon>Agaricomycotina</taxon>
        <taxon>Agaricomycetes</taxon>
        <taxon>Agaricomycetidae</taxon>
        <taxon>Atheliales</taxon>
        <taxon>Atheliaceae</taxon>
        <taxon>Piloderma</taxon>
    </lineage>
</organism>
<name>A0A0C3BQU1_PILCF</name>
<sequence length="129" mass="14167">MAVETRRIDHLIAAELSLTCGARALRERSAFLRCACLLVAFLLEAYGSGSRDDDNENATWTYSGVNCLARNSSGKNECDSSRNSNELQISHVSILSKDSDGICKIYSPSLLMMVDFESLKYGGYVVLLC</sequence>
<dbReference type="AlphaFoldDB" id="A0A0C3BQU1"/>
<gene>
    <name evidence="1" type="ORF">PILCRDRAFT_551559</name>
</gene>
<keyword evidence="2" id="KW-1185">Reference proteome</keyword>